<feature type="compositionally biased region" description="Polar residues" evidence="1">
    <location>
        <begin position="1"/>
        <end position="17"/>
    </location>
</feature>
<proteinExistence type="predicted"/>
<sequence>MKCSENSTVHLNLQHSPSIPEIQGPPSIPDIQGPPSISDIQGPPSIPDIQGPPSIPDTHGPPSISDIQGPPSIPKIQGLPSIPDIQGPPSISDTHGPPSIPKIQGPPSIPDIQGPCSVKFSQSRRGLTVKFCESDCEADQTVCMRPVSNRSSELDCFSWKKLAGKELPHILSIEPIANSSFWTVTESDSSIESREPTLSKVNRHTVPVLTCPRNALLRGCSVRCALEAENILLTLSENFESPEIEPQHVGALYAVSCDRAHGGCRP</sequence>
<gene>
    <name evidence="2" type="ORF">BV898_20114</name>
</gene>
<evidence type="ECO:0000256" key="1">
    <source>
        <dbReference type="SAM" id="MobiDB-lite"/>
    </source>
</evidence>
<dbReference type="Proteomes" id="UP000192578">
    <property type="component" value="Unassembled WGS sequence"/>
</dbReference>
<comment type="caution">
    <text evidence="2">The sequence shown here is derived from an EMBL/GenBank/DDBJ whole genome shotgun (WGS) entry which is preliminary data.</text>
</comment>
<keyword evidence="3" id="KW-1185">Reference proteome</keyword>
<evidence type="ECO:0000313" key="3">
    <source>
        <dbReference type="Proteomes" id="UP000192578"/>
    </source>
</evidence>
<evidence type="ECO:0000313" key="2">
    <source>
        <dbReference type="EMBL" id="OWA55726.1"/>
    </source>
</evidence>
<reference evidence="3" key="1">
    <citation type="submission" date="2017-01" db="EMBL/GenBank/DDBJ databases">
        <title>Comparative genomics of anhydrobiosis in the tardigrade Hypsibius dujardini.</title>
        <authorList>
            <person name="Yoshida Y."/>
            <person name="Koutsovoulos G."/>
            <person name="Laetsch D."/>
            <person name="Stevens L."/>
            <person name="Kumar S."/>
            <person name="Horikawa D."/>
            <person name="Ishino K."/>
            <person name="Komine S."/>
            <person name="Tomita M."/>
            <person name="Blaxter M."/>
            <person name="Arakawa K."/>
        </authorList>
    </citation>
    <scope>NUCLEOTIDE SEQUENCE [LARGE SCALE GENOMIC DNA]</scope>
    <source>
        <strain evidence="3">Z151</strain>
    </source>
</reference>
<accession>A0A9X6NMR0</accession>
<dbReference type="EMBL" id="MTYJ01001364">
    <property type="protein sequence ID" value="OWA55726.1"/>
    <property type="molecule type" value="Genomic_DNA"/>
</dbReference>
<name>A0A9X6NMR0_HYPEX</name>
<dbReference type="OrthoDB" id="9945848at2759"/>
<dbReference type="AlphaFoldDB" id="A0A9X6NMR0"/>
<protein>
    <submittedName>
        <fullName evidence="2">Uncharacterized protein</fullName>
    </submittedName>
</protein>
<organism evidence="2 3">
    <name type="scientific">Hypsibius exemplaris</name>
    <name type="common">Freshwater tardigrade</name>
    <dbReference type="NCBI Taxonomy" id="2072580"/>
    <lineage>
        <taxon>Eukaryota</taxon>
        <taxon>Metazoa</taxon>
        <taxon>Ecdysozoa</taxon>
        <taxon>Tardigrada</taxon>
        <taxon>Eutardigrada</taxon>
        <taxon>Parachela</taxon>
        <taxon>Hypsibioidea</taxon>
        <taxon>Hypsibiidae</taxon>
        <taxon>Hypsibius</taxon>
    </lineage>
</organism>
<feature type="region of interest" description="Disordered" evidence="1">
    <location>
        <begin position="1"/>
        <end position="115"/>
    </location>
</feature>